<organism evidence="1 2">
    <name type="scientific">Halodesulfovibrio spirochaetisodalis</name>
    <dbReference type="NCBI Taxonomy" id="1560234"/>
    <lineage>
        <taxon>Bacteria</taxon>
        <taxon>Pseudomonadati</taxon>
        <taxon>Thermodesulfobacteriota</taxon>
        <taxon>Desulfovibrionia</taxon>
        <taxon>Desulfovibrionales</taxon>
        <taxon>Desulfovibrionaceae</taxon>
        <taxon>Halodesulfovibrio</taxon>
    </lineage>
</organism>
<dbReference type="AlphaFoldDB" id="A0A1B7XAS3"/>
<dbReference type="PATRIC" id="fig|1560234.3.peg.1544"/>
<dbReference type="Pfam" id="PF10117">
    <property type="entry name" value="McrBC"/>
    <property type="match status" value="1"/>
</dbReference>
<evidence type="ECO:0008006" key="3">
    <source>
        <dbReference type="Google" id="ProtNLM"/>
    </source>
</evidence>
<dbReference type="Proteomes" id="UP000091979">
    <property type="component" value="Unassembled WGS sequence"/>
</dbReference>
<dbReference type="PANTHER" id="PTHR38733:SF1">
    <property type="entry name" value="TYPE IV METHYL-DIRECTED RESTRICTION ENZYME ECOKMCRBC"/>
    <property type="match status" value="1"/>
</dbReference>
<comment type="caution">
    <text evidence="1">The sequence shown here is derived from an EMBL/GenBank/DDBJ whole genome shotgun (WGS) entry which is preliminary data.</text>
</comment>
<dbReference type="InterPro" id="IPR019292">
    <property type="entry name" value="McrC"/>
</dbReference>
<accession>A0A1B7XAS3</accession>
<evidence type="ECO:0000313" key="1">
    <source>
        <dbReference type="EMBL" id="OBQ46469.1"/>
    </source>
</evidence>
<dbReference type="PANTHER" id="PTHR38733">
    <property type="entry name" value="PROTEIN MCRC"/>
    <property type="match status" value="1"/>
</dbReference>
<dbReference type="STRING" id="1560234.SP90_12250"/>
<keyword evidence="2" id="KW-1185">Reference proteome</keyword>
<dbReference type="EMBL" id="JXMS01000023">
    <property type="protein sequence ID" value="OBQ46469.1"/>
    <property type="molecule type" value="Genomic_DNA"/>
</dbReference>
<sequence>MPASNPLTLFESTPFDNGVLSHQAIQELQGLETQTIFVKGNTEHIDDKDKYVFSSFGSKKTVCWRYVGVIRTSDGSVIEILPKIYRDHDEKKDDARTLLCRMLERSGLLTYRTAKSALLATGGHTLLEVFIHAFLIEVQRLSVHGLQNDYIKHEENRRNKKGRINFTQQVRANAAAAHKLCCTYDDYCPNCIENALLCSALWKITRIAASLTNKRLAKQLLVLFDGVSTIPNVEKRHFDQCRTGRLMKRYEAALYFARFILLVPPTLQCGAQNSVAILFDMATVFEKTVEKTLQQSEQLTNFKAQKSISWFSGLKSPRPDYQFETTEKIVADAKWKFLESSKLSKHDEYQIFSYMQATKSKQGIILYPSISQHPTVWSFNSKIEGCGGTISLVPFCLAELSVNYFIWE</sequence>
<dbReference type="RefSeq" id="WP_066856613.1">
    <property type="nucleotide sequence ID" value="NZ_JXMS01000023.1"/>
</dbReference>
<gene>
    <name evidence="1" type="ORF">SP90_12250</name>
</gene>
<proteinExistence type="predicted"/>
<name>A0A1B7XAS3_9BACT</name>
<reference evidence="1 2" key="1">
    <citation type="submission" date="2015-01" db="EMBL/GenBank/DDBJ databases">
        <title>Desulfovibrio sp. JC271 draft genome sequence.</title>
        <authorList>
            <person name="Shivani Y."/>
            <person name="Subhash Y."/>
            <person name="Sasikala C."/>
            <person name="Ramana C.V."/>
        </authorList>
    </citation>
    <scope>NUCLEOTIDE SEQUENCE [LARGE SCALE GENOMIC DNA]</scope>
    <source>
        <strain evidence="1 2">JC271</strain>
    </source>
</reference>
<evidence type="ECO:0000313" key="2">
    <source>
        <dbReference type="Proteomes" id="UP000091979"/>
    </source>
</evidence>
<protein>
    <recommendedName>
        <fullName evidence="3">Restriction endonuclease</fullName>
    </recommendedName>
</protein>